<reference evidence="2 3" key="1">
    <citation type="submission" date="2018-11" db="EMBL/GenBank/DDBJ databases">
        <title>Genomic Encyclopedia of Type Strains, Phase IV (KMG-IV): sequencing the most valuable type-strain genomes for metagenomic binning, comparative biology and taxonomic classification.</title>
        <authorList>
            <person name="Goeker M."/>
        </authorList>
    </citation>
    <scope>NUCLEOTIDE SEQUENCE [LARGE SCALE GENOMIC DNA]</scope>
    <source>
        <strain evidence="2 3">DSM 5900</strain>
    </source>
</reference>
<dbReference type="SUPFAM" id="SSF54427">
    <property type="entry name" value="NTF2-like"/>
    <property type="match status" value="1"/>
</dbReference>
<dbReference type="Gene3D" id="3.10.450.50">
    <property type="match status" value="1"/>
</dbReference>
<evidence type="ECO:0000313" key="2">
    <source>
        <dbReference type="EMBL" id="ROP83644.1"/>
    </source>
</evidence>
<gene>
    <name evidence="2" type="ORF">EDC65_4293</name>
</gene>
<comment type="caution">
    <text evidence="2">The sequence shown here is derived from an EMBL/GenBank/DDBJ whole genome shotgun (WGS) entry which is preliminary data.</text>
</comment>
<dbReference type="RefSeq" id="WP_123693381.1">
    <property type="nucleotide sequence ID" value="NZ_AP019700.1"/>
</dbReference>
<dbReference type="Proteomes" id="UP000278222">
    <property type="component" value="Unassembled WGS sequence"/>
</dbReference>
<proteinExistence type="predicted"/>
<evidence type="ECO:0000259" key="1">
    <source>
        <dbReference type="Pfam" id="PF12680"/>
    </source>
</evidence>
<dbReference type="AlphaFoldDB" id="A0A3N1KUH1"/>
<organism evidence="2 3">
    <name type="scientific">Stella humosa</name>
    <dbReference type="NCBI Taxonomy" id="94"/>
    <lineage>
        <taxon>Bacteria</taxon>
        <taxon>Pseudomonadati</taxon>
        <taxon>Pseudomonadota</taxon>
        <taxon>Alphaproteobacteria</taxon>
        <taxon>Rhodospirillales</taxon>
        <taxon>Stellaceae</taxon>
        <taxon>Stella</taxon>
    </lineage>
</organism>
<dbReference type="InterPro" id="IPR032710">
    <property type="entry name" value="NTF2-like_dom_sf"/>
</dbReference>
<accession>A0A3N1KUH1</accession>
<dbReference type="Pfam" id="PF12680">
    <property type="entry name" value="SnoaL_2"/>
    <property type="match status" value="1"/>
</dbReference>
<keyword evidence="3" id="KW-1185">Reference proteome</keyword>
<dbReference type="InterPro" id="IPR037401">
    <property type="entry name" value="SnoaL-like"/>
</dbReference>
<sequence length="136" mass="14975">MIAAATSYARYFEALTPAGLAGLERVVVADVRFVDPFNDVTGVDGMRRVLARMFADLPDARFAVTDIATGEAAYLRWRFAGGRWAIEGVSEVHFAGDERATLHVDHWDAASQIYARVPLLGPVIRAIRRRIGQFPG</sequence>
<name>A0A3N1KUH1_9PROT</name>
<feature type="domain" description="SnoaL-like" evidence="1">
    <location>
        <begin position="9"/>
        <end position="100"/>
    </location>
</feature>
<dbReference type="EMBL" id="RJKX01000016">
    <property type="protein sequence ID" value="ROP83644.1"/>
    <property type="molecule type" value="Genomic_DNA"/>
</dbReference>
<evidence type="ECO:0000313" key="3">
    <source>
        <dbReference type="Proteomes" id="UP000278222"/>
    </source>
</evidence>
<dbReference type="OrthoDB" id="1115105at2"/>
<protein>
    <submittedName>
        <fullName evidence="2">SnoaL-like protein</fullName>
    </submittedName>
</protein>